<reference evidence="3" key="1">
    <citation type="submission" date="2021-02" db="EMBL/GenBank/DDBJ databases">
        <authorList>
            <person name="Nowell W R."/>
        </authorList>
    </citation>
    <scope>NUCLEOTIDE SEQUENCE</scope>
</reference>
<feature type="compositionally biased region" description="Basic and acidic residues" evidence="1">
    <location>
        <begin position="191"/>
        <end position="201"/>
    </location>
</feature>
<evidence type="ECO:0000313" key="3">
    <source>
        <dbReference type="EMBL" id="CAF4716731.1"/>
    </source>
</evidence>
<sequence>MQNSKETAIETDIFGQMWSAYDLNSDHITEELSKIFTYNETETKRRSDTSIYYGFNQANMNQHAHSNSPKGGASISTEVHLSSPFGSVGAKTSASAYGEQQTVHLILSTINWIKQHIINFHQMIFNYGNIHSGHTFNLPDFRGQVPVGVNQLEINTTGVKTLRSMGAQALSLSLSLSTSSDGYRSHSINDPGHDHDGRTGTDGRFGGGRWGMTTKNHGSDQSSHSHAIPRGQTNITINYADSHTNTVNHGFTGSVGLGQKFSLVQPYQTVNYIIYAA</sequence>
<dbReference type="EMBL" id="CAJOBS010001313">
    <property type="protein sequence ID" value="CAF4716731.1"/>
    <property type="molecule type" value="Genomic_DNA"/>
</dbReference>
<name>A0A821JD41_9BILA</name>
<proteinExistence type="predicted"/>
<dbReference type="SUPFAM" id="SSF88874">
    <property type="entry name" value="Receptor-binding domain of short tail fibre protein gp12"/>
    <property type="match status" value="1"/>
</dbReference>
<protein>
    <submittedName>
        <fullName evidence="3">Uncharacterized protein</fullName>
    </submittedName>
</protein>
<dbReference type="Proteomes" id="UP000663838">
    <property type="component" value="Unassembled WGS sequence"/>
</dbReference>
<gene>
    <name evidence="2" type="ORF">KIK155_LOCUS6578</name>
    <name evidence="3" type="ORF">TOA249_LOCUS18008</name>
</gene>
<comment type="caution">
    <text evidence="3">The sequence shown here is derived from an EMBL/GenBank/DDBJ whole genome shotgun (WGS) entry which is preliminary data.</text>
</comment>
<dbReference type="Proteomes" id="UP000663865">
    <property type="component" value="Unassembled WGS sequence"/>
</dbReference>
<feature type="region of interest" description="Disordered" evidence="1">
    <location>
        <begin position="183"/>
        <end position="208"/>
    </location>
</feature>
<evidence type="ECO:0000313" key="2">
    <source>
        <dbReference type="EMBL" id="CAF3384120.1"/>
    </source>
</evidence>
<evidence type="ECO:0000256" key="1">
    <source>
        <dbReference type="SAM" id="MobiDB-lite"/>
    </source>
</evidence>
<dbReference type="EMBL" id="CAJNYV010000793">
    <property type="protein sequence ID" value="CAF3384120.1"/>
    <property type="molecule type" value="Genomic_DNA"/>
</dbReference>
<dbReference type="AlphaFoldDB" id="A0A821JD41"/>
<organism evidence="3 4">
    <name type="scientific">Rotaria socialis</name>
    <dbReference type="NCBI Taxonomy" id="392032"/>
    <lineage>
        <taxon>Eukaryota</taxon>
        <taxon>Metazoa</taxon>
        <taxon>Spiralia</taxon>
        <taxon>Gnathifera</taxon>
        <taxon>Rotifera</taxon>
        <taxon>Eurotatoria</taxon>
        <taxon>Bdelloidea</taxon>
        <taxon>Philodinida</taxon>
        <taxon>Philodinidae</taxon>
        <taxon>Rotaria</taxon>
    </lineage>
</organism>
<accession>A0A821JD41</accession>
<evidence type="ECO:0000313" key="4">
    <source>
        <dbReference type="Proteomes" id="UP000663838"/>
    </source>
</evidence>